<evidence type="ECO:0000313" key="3">
    <source>
        <dbReference type="Proteomes" id="UP000803884"/>
    </source>
</evidence>
<dbReference type="EMBL" id="JAAQHG020000006">
    <property type="protein sequence ID" value="KAL1588949.1"/>
    <property type="molecule type" value="Genomic_DNA"/>
</dbReference>
<dbReference type="GeneID" id="96003990"/>
<keyword evidence="3" id="KW-1185">Reference proteome</keyword>
<protein>
    <recommendedName>
        <fullName evidence="4">Cyclase</fullName>
    </recommendedName>
</protein>
<dbReference type="RefSeq" id="XP_069232054.1">
    <property type="nucleotide sequence ID" value="XM_069371152.1"/>
</dbReference>
<dbReference type="InterPro" id="IPR037175">
    <property type="entry name" value="KFase_sf"/>
</dbReference>
<dbReference type="GO" id="GO:0004061">
    <property type="term" value="F:arylformamidase activity"/>
    <property type="evidence" value="ECO:0007669"/>
    <property type="project" value="InterPro"/>
</dbReference>
<dbReference type="Proteomes" id="UP000803884">
    <property type="component" value="Unassembled WGS sequence"/>
</dbReference>
<gene>
    <name evidence="2" type="ORF">WHR41_02546</name>
</gene>
<evidence type="ECO:0008006" key="4">
    <source>
        <dbReference type="Google" id="ProtNLM"/>
    </source>
</evidence>
<evidence type="ECO:0000256" key="1">
    <source>
        <dbReference type="ARBA" id="ARBA00007865"/>
    </source>
</evidence>
<evidence type="ECO:0000313" key="2">
    <source>
        <dbReference type="EMBL" id="KAL1588949.1"/>
    </source>
</evidence>
<dbReference type="SUPFAM" id="SSF102198">
    <property type="entry name" value="Putative cyclase"/>
    <property type="match status" value="1"/>
</dbReference>
<dbReference type="PANTHER" id="PTHR34861">
    <property type="match status" value="1"/>
</dbReference>
<dbReference type="InterPro" id="IPR007325">
    <property type="entry name" value="KFase/CYL"/>
</dbReference>
<name>A0AB34L0M1_9PEZI</name>
<reference evidence="2 3" key="1">
    <citation type="journal article" date="2020" name="Microbiol. Resour. Announc.">
        <title>Draft Genome Sequence of a Cladosporium Species Isolated from the Mesophotic Ascidian Didemnum maculosum.</title>
        <authorList>
            <person name="Gioti A."/>
            <person name="Siaperas R."/>
            <person name="Nikolaivits E."/>
            <person name="Le Goff G."/>
            <person name="Ouazzani J."/>
            <person name="Kotoulas G."/>
            <person name="Topakas E."/>
        </authorList>
    </citation>
    <scope>NUCLEOTIDE SEQUENCE [LARGE SCALE GENOMIC DNA]</scope>
    <source>
        <strain evidence="2 3">TM138-S3</strain>
    </source>
</reference>
<comment type="caution">
    <text evidence="2">The sequence shown here is derived from an EMBL/GenBank/DDBJ whole genome shotgun (WGS) entry which is preliminary data.</text>
</comment>
<dbReference type="AlphaFoldDB" id="A0AB34L0M1"/>
<accession>A0AB34L0M1</accession>
<sequence length="339" mass="37285">MAGIPDFDDLPKVDGMPQGCAWGVFDKDGKKDPYGTVNLLTPEVVKSAYSELKDGVSVSLNWPLGAIATPGFGRKGLKHTVFSFLDTPLAAHGYDDEVEFNTQCSSQWDSLCHVHHQESAKGYNGVQTNPQELTQTYGNDDHDQKLPTLNHWHKRGGLVARGVFIDWKRYADEKGLKLNPFDADTLTTDEIEKIAKHQGVEFRPGDVIIIRSGFTEGLTGVSAEKQAELMGSHRACGVLGNEQSAKWFWNKHFAAVAGDMIAFEQMPPKRQDGSEGTIAELVLHQYFLSLFGMCIGELWDLKALSEKCKELGRYSFLLTSAPLNVPGSIGSPPNALAIF</sequence>
<proteinExistence type="inferred from homology"/>
<dbReference type="Gene3D" id="3.50.30.50">
    <property type="entry name" value="Putative cyclase"/>
    <property type="match status" value="1"/>
</dbReference>
<dbReference type="PANTHER" id="PTHR34861:SF10">
    <property type="entry name" value="CYCLASE"/>
    <property type="match status" value="1"/>
</dbReference>
<organism evidence="2 3">
    <name type="scientific">Cladosporium halotolerans</name>
    <dbReference type="NCBI Taxonomy" id="1052096"/>
    <lineage>
        <taxon>Eukaryota</taxon>
        <taxon>Fungi</taxon>
        <taxon>Dikarya</taxon>
        <taxon>Ascomycota</taxon>
        <taxon>Pezizomycotina</taxon>
        <taxon>Dothideomycetes</taxon>
        <taxon>Dothideomycetidae</taxon>
        <taxon>Cladosporiales</taxon>
        <taxon>Cladosporiaceae</taxon>
        <taxon>Cladosporium</taxon>
    </lineage>
</organism>
<dbReference type="Pfam" id="PF04199">
    <property type="entry name" value="Cyclase"/>
    <property type="match status" value="1"/>
</dbReference>
<comment type="similarity">
    <text evidence="1">Belongs to the Cyclase 1 superfamily.</text>
</comment>
<dbReference type="GO" id="GO:0019441">
    <property type="term" value="P:L-tryptophan catabolic process to kynurenine"/>
    <property type="evidence" value="ECO:0007669"/>
    <property type="project" value="InterPro"/>
</dbReference>